<feature type="domain" description="Integrase catalytic" evidence="1">
    <location>
        <begin position="2"/>
        <end position="46"/>
    </location>
</feature>
<dbReference type="Proteomes" id="UP000019486">
    <property type="component" value="Unassembled WGS sequence"/>
</dbReference>
<evidence type="ECO:0000313" key="2">
    <source>
        <dbReference type="EMBL" id="EWY39090.1"/>
    </source>
</evidence>
<dbReference type="InterPro" id="IPR001584">
    <property type="entry name" value="Integrase_cat-core"/>
</dbReference>
<dbReference type="PANTHER" id="PTHR46889:SF7">
    <property type="entry name" value="TRANSPOSASE FOR INSERTION SEQUENCE ELEMENT IS904"/>
    <property type="match status" value="1"/>
</dbReference>
<dbReference type="STRING" id="1385369.N825_08790"/>
<dbReference type="RefSeq" id="WP_084164876.1">
    <property type="nucleotide sequence ID" value="NZ_AVFL01000014.1"/>
</dbReference>
<dbReference type="PANTHER" id="PTHR46889">
    <property type="entry name" value="TRANSPOSASE INSF FOR INSERTION SEQUENCE IS3B-RELATED"/>
    <property type="match status" value="1"/>
</dbReference>
<accession>W9GYS6</accession>
<dbReference type="PATRIC" id="fig|1385369.3.peg.3936"/>
<evidence type="ECO:0000259" key="1">
    <source>
        <dbReference type="Pfam" id="PF13683"/>
    </source>
</evidence>
<protein>
    <recommendedName>
        <fullName evidence="1">Integrase catalytic domain-containing protein</fullName>
    </recommendedName>
</protein>
<sequence>MRTLKEEEADATDYRDIADARARIGLFIEEVYNRQRLHSALDYRLPAEYEENLERFAGAVPPRRNAPANC</sequence>
<name>W9GYS6_9PROT</name>
<comment type="caution">
    <text evidence="2">The sequence shown here is derived from an EMBL/GenBank/DDBJ whole genome shotgun (WGS) entry which is preliminary data.</text>
</comment>
<dbReference type="AlphaFoldDB" id="W9GYS6"/>
<dbReference type="GO" id="GO:0015074">
    <property type="term" value="P:DNA integration"/>
    <property type="evidence" value="ECO:0007669"/>
    <property type="project" value="InterPro"/>
</dbReference>
<organism evidence="2 3">
    <name type="scientific">Skermanella stibiiresistens SB22</name>
    <dbReference type="NCBI Taxonomy" id="1385369"/>
    <lineage>
        <taxon>Bacteria</taxon>
        <taxon>Pseudomonadati</taxon>
        <taxon>Pseudomonadota</taxon>
        <taxon>Alphaproteobacteria</taxon>
        <taxon>Rhodospirillales</taxon>
        <taxon>Azospirillaceae</taxon>
        <taxon>Skermanella</taxon>
    </lineage>
</organism>
<evidence type="ECO:0000313" key="3">
    <source>
        <dbReference type="Proteomes" id="UP000019486"/>
    </source>
</evidence>
<keyword evidence="3" id="KW-1185">Reference proteome</keyword>
<dbReference type="OrthoDB" id="9803878at2"/>
<reference evidence="2 3" key="1">
    <citation type="submission" date="2013-08" db="EMBL/GenBank/DDBJ databases">
        <title>The genome sequence of Skermanella stibiiresistens.</title>
        <authorList>
            <person name="Zhu W."/>
            <person name="Wang G."/>
        </authorList>
    </citation>
    <scope>NUCLEOTIDE SEQUENCE [LARGE SCALE GENOMIC DNA]</scope>
    <source>
        <strain evidence="2 3">SB22</strain>
    </source>
</reference>
<gene>
    <name evidence="2" type="ORF">N825_08790</name>
</gene>
<dbReference type="EMBL" id="AVFL01000014">
    <property type="protein sequence ID" value="EWY39090.1"/>
    <property type="molecule type" value="Genomic_DNA"/>
</dbReference>
<proteinExistence type="predicted"/>
<dbReference type="InterPro" id="IPR050900">
    <property type="entry name" value="Transposase_IS3/IS150/IS904"/>
</dbReference>
<dbReference type="Pfam" id="PF13683">
    <property type="entry name" value="rve_3"/>
    <property type="match status" value="1"/>
</dbReference>